<dbReference type="EnsemblMetazoa" id="GPAI019927-RA">
    <property type="protein sequence ID" value="GPAI019927-PA"/>
    <property type="gene ID" value="GPAI019927"/>
</dbReference>
<dbReference type="AlphaFoldDB" id="A0A1A9ZN90"/>
<comment type="similarity">
    <text evidence="2">Belongs to the CDP-alcohol phosphatidyltransferase class-I family.</text>
</comment>
<dbReference type="PANTHER" id="PTHR10414">
    <property type="entry name" value="ETHANOLAMINEPHOSPHOTRANSFERASE"/>
    <property type="match status" value="1"/>
</dbReference>
<feature type="compositionally biased region" description="Basic and acidic residues" evidence="4">
    <location>
        <begin position="116"/>
        <end position="128"/>
    </location>
</feature>
<organism evidence="5 6">
    <name type="scientific">Glossina pallidipes</name>
    <name type="common">Tsetse fly</name>
    <dbReference type="NCBI Taxonomy" id="7398"/>
    <lineage>
        <taxon>Eukaryota</taxon>
        <taxon>Metazoa</taxon>
        <taxon>Ecdysozoa</taxon>
        <taxon>Arthropoda</taxon>
        <taxon>Hexapoda</taxon>
        <taxon>Insecta</taxon>
        <taxon>Pterygota</taxon>
        <taxon>Neoptera</taxon>
        <taxon>Endopterygota</taxon>
        <taxon>Diptera</taxon>
        <taxon>Brachycera</taxon>
        <taxon>Muscomorpha</taxon>
        <taxon>Hippoboscoidea</taxon>
        <taxon>Glossinidae</taxon>
        <taxon>Glossina</taxon>
    </lineage>
</organism>
<evidence type="ECO:0000256" key="3">
    <source>
        <dbReference type="ARBA" id="ARBA00023136"/>
    </source>
</evidence>
<dbReference type="Proteomes" id="UP000092445">
    <property type="component" value="Unassembled WGS sequence"/>
</dbReference>
<feature type="compositionally biased region" description="Low complexity" evidence="4">
    <location>
        <begin position="1"/>
        <end position="105"/>
    </location>
</feature>
<proteinExistence type="inferred from homology"/>
<evidence type="ECO:0000313" key="6">
    <source>
        <dbReference type="Proteomes" id="UP000092445"/>
    </source>
</evidence>
<dbReference type="GO" id="GO:0006646">
    <property type="term" value="P:phosphatidylethanolamine biosynthetic process"/>
    <property type="evidence" value="ECO:0007669"/>
    <property type="project" value="TreeGrafter"/>
</dbReference>
<accession>A0A1A9ZN90</accession>
<evidence type="ECO:0000256" key="4">
    <source>
        <dbReference type="SAM" id="MobiDB-lite"/>
    </source>
</evidence>
<reference evidence="5" key="2">
    <citation type="submission" date="2020-05" db="UniProtKB">
        <authorList>
            <consortium name="EnsemblMetazoa"/>
        </authorList>
    </citation>
    <scope>IDENTIFICATION</scope>
    <source>
        <strain evidence="5">IAEA</strain>
    </source>
</reference>
<dbReference type="GO" id="GO:0004142">
    <property type="term" value="F:diacylglycerol cholinephosphotransferase activity"/>
    <property type="evidence" value="ECO:0007669"/>
    <property type="project" value="TreeGrafter"/>
</dbReference>
<dbReference type="STRING" id="7398.A0A1A9ZN90"/>
<dbReference type="InterPro" id="IPR014472">
    <property type="entry name" value="CHOPT"/>
</dbReference>
<evidence type="ECO:0000313" key="5">
    <source>
        <dbReference type="EnsemblMetazoa" id="GPAI019927-PA"/>
    </source>
</evidence>
<dbReference type="GO" id="GO:0004307">
    <property type="term" value="F:ethanolaminephosphotransferase activity"/>
    <property type="evidence" value="ECO:0007669"/>
    <property type="project" value="TreeGrafter"/>
</dbReference>
<sequence>QSGPGQSPGQSGPGQSPGQSGPGQSPGQSGPGQSPGQSGPGQSPGQSGPGQSPGQSGPGQSPGQSGPGQSPGQSGPGKSPGQSGPGQSPGQSGPGQSPGQSGPGSYLKKTKKKKETVKEEKSDQNNIPREAKVELLVLDNPPMISTHLNYNCRSNNKCCDNFVATILTADSSSVSVLLVCLIVRFGKLMFQAPHLLIIRIHFISTVFGPELWLTKLRYFECEVRTMPLYFLFGVDLLFGVRYTKVVNNEGGGKNESAVVGTSSIALAPVILPAFIIAQKPTQNIFVEHVSLYFTTFGLVAAKGTNKWMIAHMTKVQMKYLD</sequence>
<name>A0A1A9ZN90_GLOPL</name>
<reference evidence="6" key="1">
    <citation type="submission" date="2014-03" db="EMBL/GenBank/DDBJ databases">
        <authorList>
            <person name="Aksoy S."/>
            <person name="Warren W."/>
            <person name="Wilson R.K."/>
        </authorList>
    </citation>
    <scope>NUCLEOTIDE SEQUENCE [LARGE SCALE GENOMIC DNA]</scope>
    <source>
        <strain evidence="6">IAEA</strain>
    </source>
</reference>
<comment type="subcellular location">
    <subcellularLocation>
        <location evidence="1">Membrane</location>
    </subcellularLocation>
</comment>
<protein>
    <submittedName>
        <fullName evidence="5">Uncharacterized protein</fullName>
    </submittedName>
</protein>
<evidence type="ECO:0000256" key="1">
    <source>
        <dbReference type="ARBA" id="ARBA00004370"/>
    </source>
</evidence>
<keyword evidence="6" id="KW-1185">Reference proteome</keyword>
<evidence type="ECO:0000256" key="2">
    <source>
        <dbReference type="ARBA" id="ARBA00010441"/>
    </source>
</evidence>
<dbReference type="PANTHER" id="PTHR10414:SF37">
    <property type="entry name" value="BB IN A BOXCAR, ISOFORM C"/>
    <property type="match status" value="1"/>
</dbReference>
<dbReference type="GO" id="GO:0005794">
    <property type="term" value="C:Golgi apparatus"/>
    <property type="evidence" value="ECO:0007669"/>
    <property type="project" value="TreeGrafter"/>
</dbReference>
<keyword evidence="3" id="KW-0472">Membrane</keyword>
<feature type="region of interest" description="Disordered" evidence="4">
    <location>
        <begin position="1"/>
        <end position="128"/>
    </location>
</feature>
<dbReference type="VEuPathDB" id="VectorBase:GPAI019927"/>
<dbReference type="GO" id="GO:0005789">
    <property type="term" value="C:endoplasmic reticulum membrane"/>
    <property type="evidence" value="ECO:0007669"/>
    <property type="project" value="TreeGrafter"/>
</dbReference>